<dbReference type="GO" id="GO:0005524">
    <property type="term" value="F:ATP binding"/>
    <property type="evidence" value="ECO:0007669"/>
    <property type="project" value="InterPro"/>
</dbReference>
<sequence length="360" mass="41181">MNVKINITQLKYMLDNIPADQNIMLAGRHGIGKSEILTEYFSKAGMPVIALFLGQMSDPGDLIGLPNKDEKTGKTEFMPPYWFPIDNKPIVLFLDELNRARPEVLQTIMDLALNRKLAGKNLPEGSRIIAAVNEGEEYQLTDLDPALVSRFNIFRFEPSVEEWILWAQKKDVDSRVISFIRDNGTWLDKDPSQEEGEDTALDKTPDRRAWKRVSDVIKGKENIEQNDVLLISSIVGVKATNIFIKKIRQNKSIEAKDLLNDFGSKVPLLANLSLHQFTILNEDIFSFIESRHDSFTNRKKIADNLKKYIEYLKAYSKNEVLASFSHYLNDKKYEEAAHFIAAEAFTVYREIVKYTSNIKA</sequence>
<dbReference type="EMBL" id="QRVA01000001">
    <property type="protein sequence ID" value="RGS19692.1"/>
    <property type="molecule type" value="Genomic_DNA"/>
</dbReference>
<dbReference type="RefSeq" id="WP_117587582.1">
    <property type="nucleotide sequence ID" value="NZ_QRVA01000001.1"/>
</dbReference>
<evidence type="ECO:0000259" key="1">
    <source>
        <dbReference type="Pfam" id="PF07728"/>
    </source>
</evidence>
<organism evidence="2 3">
    <name type="scientific">Segatella copri</name>
    <dbReference type="NCBI Taxonomy" id="165179"/>
    <lineage>
        <taxon>Bacteria</taxon>
        <taxon>Pseudomonadati</taxon>
        <taxon>Bacteroidota</taxon>
        <taxon>Bacteroidia</taxon>
        <taxon>Bacteroidales</taxon>
        <taxon>Prevotellaceae</taxon>
        <taxon>Segatella</taxon>
    </lineage>
</organism>
<proteinExistence type="predicted"/>
<name>A0A3E5DXT1_9BACT</name>
<comment type="caution">
    <text evidence="2">The sequence shown here is derived from an EMBL/GenBank/DDBJ whole genome shotgun (WGS) entry which is preliminary data.</text>
</comment>
<feature type="domain" description="ATPase dynein-related AAA" evidence="1">
    <location>
        <begin position="22"/>
        <end position="151"/>
    </location>
</feature>
<dbReference type="Gene3D" id="3.40.50.300">
    <property type="entry name" value="P-loop containing nucleotide triphosphate hydrolases"/>
    <property type="match status" value="1"/>
</dbReference>
<dbReference type="AlphaFoldDB" id="A0A3E5DXT1"/>
<dbReference type="InterPro" id="IPR027417">
    <property type="entry name" value="P-loop_NTPase"/>
</dbReference>
<dbReference type="InterPro" id="IPR011704">
    <property type="entry name" value="ATPase_dyneun-rel_AAA"/>
</dbReference>
<reference evidence="2 3" key="1">
    <citation type="submission" date="2018-08" db="EMBL/GenBank/DDBJ databases">
        <title>A genome reference for cultivated species of the human gut microbiota.</title>
        <authorList>
            <person name="Zou Y."/>
            <person name="Xue W."/>
            <person name="Luo G."/>
        </authorList>
    </citation>
    <scope>NUCLEOTIDE SEQUENCE [LARGE SCALE GENOMIC DNA]</scope>
    <source>
        <strain evidence="2 3">AF24-12</strain>
    </source>
</reference>
<dbReference type="GO" id="GO:0016887">
    <property type="term" value="F:ATP hydrolysis activity"/>
    <property type="evidence" value="ECO:0007669"/>
    <property type="project" value="InterPro"/>
</dbReference>
<dbReference type="Pfam" id="PF07728">
    <property type="entry name" value="AAA_5"/>
    <property type="match status" value="1"/>
</dbReference>
<accession>A0A3E5DXT1</accession>
<evidence type="ECO:0000313" key="3">
    <source>
        <dbReference type="Proteomes" id="UP000283872"/>
    </source>
</evidence>
<dbReference type="SUPFAM" id="SSF52540">
    <property type="entry name" value="P-loop containing nucleoside triphosphate hydrolases"/>
    <property type="match status" value="1"/>
</dbReference>
<dbReference type="CDD" id="cd00009">
    <property type="entry name" value="AAA"/>
    <property type="match status" value="1"/>
</dbReference>
<dbReference type="Proteomes" id="UP000283872">
    <property type="component" value="Unassembled WGS sequence"/>
</dbReference>
<protein>
    <submittedName>
        <fullName evidence="2">ATPase</fullName>
    </submittedName>
</protein>
<gene>
    <name evidence="2" type="ORF">DWY11_00200</name>
</gene>
<evidence type="ECO:0000313" key="2">
    <source>
        <dbReference type="EMBL" id="RGS19692.1"/>
    </source>
</evidence>